<dbReference type="Proteomes" id="UP000324222">
    <property type="component" value="Unassembled WGS sequence"/>
</dbReference>
<keyword evidence="2" id="KW-1185">Reference proteome</keyword>
<dbReference type="EMBL" id="VSRR010001325">
    <property type="protein sequence ID" value="MPC24401.1"/>
    <property type="molecule type" value="Genomic_DNA"/>
</dbReference>
<reference evidence="1 2" key="1">
    <citation type="submission" date="2019-05" db="EMBL/GenBank/DDBJ databases">
        <title>Another draft genome of Portunus trituberculatus and its Hox gene families provides insights of decapod evolution.</title>
        <authorList>
            <person name="Jeong J.-H."/>
            <person name="Song I."/>
            <person name="Kim S."/>
            <person name="Choi T."/>
            <person name="Kim D."/>
            <person name="Ryu S."/>
            <person name="Kim W."/>
        </authorList>
    </citation>
    <scope>NUCLEOTIDE SEQUENCE [LARGE SCALE GENOMIC DNA]</scope>
    <source>
        <tissue evidence="1">Muscle</tissue>
    </source>
</reference>
<protein>
    <submittedName>
        <fullName evidence="1">Uncharacterized protein</fullName>
    </submittedName>
</protein>
<proteinExistence type="predicted"/>
<evidence type="ECO:0000313" key="2">
    <source>
        <dbReference type="Proteomes" id="UP000324222"/>
    </source>
</evidence>
<name>A0A5B7DRZ5_PORTR</name>
<evidence type="ECO:0000313" key="1">
    <source>
        <dbReference type="EMBL" id="MPC24401.1"/>
    </source>
</evidence>
<accession>A0A5B7DRZ5</accession>
<dbReference type="AlphaFoldDB" id="A0A5B7DRZ5"/>
<comment type="caution">
    <text evidence="1">The sequence shown here is derived from an EMBL/GenBank/DDBJ whole genome shotgun (WGS) entry which is preliminary data.</text>
</comment>
<gene>
    <name evidence="1" type="ORF">E2C01_017481</name>
</gene>
<organism evidence="1 2">
    <name type="scientific">Portunus trituberculatus</name>
    <name type="common">Swimming crab</name>
    <name type="synonym">Neptunus trituberculatus</name>
    <dbReference type="NCBI Taxonomy" id="210409"/>
    <lineage>
        <taxon>Eukaryota</taxon>
        <taxon>Metazoa</taxon>
        <taxon>Ecdysozoa</taxon>
        <taxon>Arthropoda</taxon>
        <taxon>Crustacea</taxon>
        <taxon>Multicrustacea</taxon>
        <taxon>Malacostraca</taxon>
        <taxon>Eumalacostraca</taxon>
        <taxon>Eucarida</taxon>
        <taxon>Decapoda</taxon>
        <taxon>Pleocyemata</taxon>
        <taxon>Brachyura</taxon>
        <taxon>Eubrachyura</taxon>
        <taxon>Portunoidea</taxon>
        <taxon>Portunidae</taxon>
        <taxon>Portuninae</taxon>
        <taxon>Portunus</taxon>
    </lineage>
</organism>
<sequence>MTLNVMHVPLTIMTGAVGAAVKNTSAIEENKSAMARCKKRTLGGMLRYDGVLRSTTSKMMLASSAMDVTKLNSTVLSKSGE</sequence>